<dbReference type="eggNOG" id="COG3827">
    <property type="taxonomic scope" value="Bacteria"/>
</dbReference>
<name>B2IVG4_NOSP7</name>
<sequence length="559" mass="59609">MPESKSKFFIPAVGAALVVAGSIAAYTYLKGPSGSSSDALGSAKLVPSTALMATYITTDPQAWAKLQQFGTPEAQKLVAKGLEDFNKQMFSDGNVSYEKDIKPWVGGVMIAVLPPNSVKPAQLKVPSGAPNVPTNLQQESNILIVVGIKDKISALNFANKLKSQKGVKSQESDYQGQKILETTENGKPTYSVVLNNSHLLLAPEKQAVEKAIDTFKGQSSFASKEGASSILSKGVDVKNSLAQIYVPDYAVMVQQLTAGSQQAKQLPPQALAQLKQIKSVVAGVGVDDAGVRVKAIANLDPQLNKFQYQSSPGNIVGQFPTDTFALISGNGISRGWETLVEQSKDYPEMKQALEQARGQVKIANIDLDKDIFGWMNGEFAFGAIPSNQGVLASVGFGGALVFDTSDRKTAEATLTKLDNLAKVQQINIANRNIGGKDVTEWQIPKQGALLAHGWLDQDTVFVALGGPIADAISDRKNQSLDNSEAFKAVTGSLQKPNGGYFYLDMDKTKTVPLVNSLISSDPNTITILNSIRGLGFTANSPDKSTSELEMLLALKPSAK</sequence>
<reference evidence="2" key="1">
    <citation type="submission" date="2008-04" db="EMBL/GenBank/DDBJ databases">
        <title>Complete sequence of chromosome of Nostoc punctiforme ATCC 29133.</title>
        <authorList>
            <consortium name="US DOE Joint Genome Institute"/>
            <person name="Copeland A."/>
            <person name="Lucas S."/>
            <person name="Lapidus A."/>
            <person name="Glavina del Rio T."/>
            <person name="Dalin E."/>
            <person name="Tice H."/>
            <person name="Pitluck S."/>
            <person name="Chain P."/>
            <person name="Malfatti S."/>
            <person name="Shin M."/>
            <person name="Vergez L."/>
            <person name="Schmutz J."/>
            <person name="Larimer F."/>
            <person name="Land M."/>
            <person name="Hauser L."/>
            <person name="Kyrpides N."/>
            <person name="Kim E."/>
            <person name="Meeks J.C."/>
            <person name="Elhai J."/>
            <person name="Campbell E.L."/>
            <person name="Thiel T."/>
            <person name="Longmire J."/>
            <person name="Potts M."/>
            <person name="Atlas R."/>
        </authorList>
    </citation>
    <scope>NUCLEOTIDE SEQUENCE [LARGE SCALE GENOMIC DNA]</scope>
    <source>
        <strain evidence="2">ATCC 29133 / PCC 73102</strain>
    </source>
</reference>
<dbReference type="HOGENOM" id="CLU_029185_0_0_3"/>
<accession>B2IVG4</accession>
<dbReference type="PhylomeDB" id="B2IVG4"/>
<dbReference type="EnsemblBacteria" id="ACC81349">
    <property type="protein sequence ID" value="ACC81349"/>
    <property type="gene ID" value="Npun_R2816"/>
</dbReference>
<dbReference type="KEGG" id="npu:Npun_R2816"/>
<organism evidence="1 2">
    <name type="scientific">Nostoc punctiforme (strain ATCC 29133 / PCC 73102)</name>
    <dbReference type="NCBI Taxonomy" id="63737"/>
    <lineage>
        <taxon>Bacteria</taxon>
        <taxon>Bacillati</taxon>
        <taxon>Cyanobacteriota</taxon>
        <taxon>Cyanophyceae</taxon>
        <taxon>Nostocales</taxon>
        <taxon>Nostocaceae</taxon>
        <taxon>Nostoc</taxon>
    </lineage>
</organism>
<dbReference type="OrthoDB" id="451203at2"/>
<dbReference type="RefSeq" id="WP_012409342.1">
    <property type="nucleotide sequence ID" value="NC_010628.1"/>
</dbReference>
<reference evidence="1 2" key="2">
    <citation type="journal article" date="2013" name="Plant Physiol.">
        <title>A Nostoc punctiforme Sugar Transporter Necessary to Establish a Cyanobacterium-Plant Symbiosis.</title>
        <authorList>
            <person name="Ekman M."/>
            <person name="Picossi S."/>
            <person name="Campbell E.L."/>
            <person name="Meeks J.C."/>
            <person name="Flores E."/>
        </authorList>
    </citation>
    <scope>NUCLEOTIDE SEQUENCE [LARGE SCALE GENOMIC DNA]</scope>
    <source>
        <strain evidence="2">ATCC 29133 / PCC 73102</strain>
    </source>
</reference>
<evidence type="ECO:0000313" key="2">
    <source>
        <dbReference type="Proteomes" id="UP000001191"/>
    </source>
</evidence>
<dbReference type="InterPro" id="IPR021787">
    <property type="entry name" value="DUF3352"/>
</dbReference>
<dbReference type="Pfam" id="PF11832">
    <property type="entry name" value="DUF3352"/>
    <property type="match status" value="1"/>
</dbReference>
<dbReference type="Proteomes" id="UP000001191">
    <property type="component" value="Chromosome"/>
</dbReference>
<evidence type="ECO:0000313" key="1">
    <source>
        <dbReference type="EMBL" id="ACC81349.1"/>
    </source>
</evidence>
<dbReference type="AlphaFoldDB" id="B2IVG4"/>
<keyword evidence="2" id="KW-1185">Reference proteome</keyword>
<dbReference type="EMBL" id="CP001037">
    <property type="protein sequence ID" value="ACC81349.1"/>
    <property type="molecule type" value="Genomic_DNA"/>
</dbReference>
<dbReference type="STRING" id="63737.Npun_R2816"/>
<gene>
    <name evidence="1" type="ordered locus">Npun_R2816</name>
</gene>
<protein>
    <submittedName>
        <fullName evidence="1">Uncharacterized protein</fullName>
    </submittedName>
</protein>
<proteinExistence type="predicted"/>